<dbReference type="PANTHER" id="PTHR36057:SF1">
    <property type="entry name" value="LIPOPROTEIN LIPID ATTACHMENT SITE-LIKE PROTEIN, PUTATIVE (DUF1223)-RELATED"/>
    <property type="match status" value="1"/>
</dbReference>
<evidence type="ECO:0000313" key="3">
    <source>
        <dbReference type="Proteomes" id="UP000322545"/>
    </source>
</evidence>
<feature type="chain" id="PRO_5012252282" description="DUF1223 domain-containing protein" evidence="1">
    <location>
        <begin position="18"/>
        <end position="236"/>
    </location>
</feature>
<dbReference type="AlphaFoldDB" id="A0A1M7IHV5"/>
<dbReference type="Proteomes" id="UP000322545">
    <property type="component" value="Unassembled WGS sequence"/>
</dbReference>
<evidence type="ECO:0000313" key="2">
    <source>
        <dbReference type="EMBL" id="SHM40007.1"/>
    </source>
</evidence>
<evidence type="ECO:0000256" key="1">
    <source>
        <dbReference type="SAM" id="SignalP"/>
    </source>
</evidence>
<organism evidence="2 3">
    <name type="scientific">Roseovarius litoreus</name>
    <dbReference type="NCBI Taxonomy" id="1155722"/>
    <lineage>
        <taxon>Bacteria</taxon>
        <taxon>Pseudomonadati</taxon>
        <taxon>Pseudomonadota</taxon>
        <taxon>Alphaproteobacteria</taxon>
        <taxon>Rhodobacterales</taxon>
        <taxon>Roseobacteraceae</taxon>
        <taxon>Roseovarius</taxon>
    </lineage>
</organism>
<dbReference type="RefSeq" id="WP_149780124.1">
    <property type="nucleotide sequence ID" value="NZ_FRCB01000007.1"/>
</dbReference>
<sequence length="236" mass="25608">MIRSVLSLILIALTAFAAPAAHAGEERRVVVELFTSQGCSACPPADELMRELAKRGDVVALALHVDYWDYIGWKDSFASPAFTARQKAYAKAQGNPMVYTPQMIVGGRDQVMGTKEMKVVDLIAAHRAMPAQVVLVATREAGVLRISAQAPDASLEGPLVVHVVRYRPKDVVEVRRGENAGKMLEYSNIVTDWQVAGEWDPAERLALQMPVEGDAPVVVMVQRGGHGPILAVAELK</sequence>
<dbReference type="InterPro" id="IPR010634">
    <property type="entry name" value="DUF1223"/>
</dbReference>
<dbReference type="InterPro" id="IPR036249">
    <property type="entry name" value="Thioredoxin-like_sf"/>
</dbReference>
<feature type="signal peptide" evidence="1">
    <location>
        <begin position="1"/>
        <end position="17"/>
    </location>
</feature>
<dbReference type="PANTHER" id="PTHR36057">
    <property type="match status" value="1"/>
</dbReference>
<name>A0A1M7IHV5_9RHOB</name>
<evidence type="ECO:0008006" key="4">
    <source>
        <dbReference type="Google" id="ProtNLM"/>
    </source>
</evidence>
<keyword evidence="1" id="KW-0732">Signal</keyword>
<accession>A0A1M7IHV5</accession>
<gene>
    <name evidence="2" type="ORF">SAMN05443432_10764</name>
</gene>
<reference evidence="2 3" key="1">
    <citation type="submission" date="2016-11" db="EMBL/GenBank/DDBJ databases">
        <authorList>
            <person name="Varghese N."/>
            <person name="Submissions S."/>
        </authorList>
    </citation>
    <scope>NUCLEOTIDE SEQUENCE [LARGE SCALE GENOMIC DNA]</scope>
    <source>
        <strain evidence="2 3">DSM 28249</strain>
    </source>
</reference>
<dbReference type="EMBL" id="FRCB01000007">
    <property type="protein sequence ID" value="SHM40007.1"/>
    <property type="molecule type" value="Genomic_DNA"/>
</dbReference>
<keyword evidence="3" id="KW-1185">Reference proteome</keyword>
<protein>
    <recommendedName>
        <fullName evidence="4">DUF1223 domain-containing protein</fullName>
    </recommendedName>
</protein>
<dbReference type="Pfam" id="PF06764">
    <property type="entry name" value="DUF1223"/>
    <property type="match status" value="1"/>
</dbReference>
<dbReference type="SUPFAM" id="SSF52833">
    <property type="entry name" value="Thioredoxin-like"/>
    <property type="match status" value="1"/>
</dbReference>
<proteinExistence type="predicted"/>